<feature type="chain" id="PRO_5038957288" description="DUF4595 domain-containing protein" evidence="1">
    <location>
        <begin position="25"/>
        <end position="402"/>
    </location>
</feature>
<evidence type="ECO:0000313" key="3">
    <source>
        <dbReference type="Proteomes" id="UP000823637"/>
    </source>
</evidence>
<feature type="signal peptide" evidence="1">
    <location>
        <begin position="1"/>
        <end position="24"/>
    </location>
</feature>
<accession>A0A9D9EF98</accession>
<protein>
    <recommendedName>
        <fullName evidence="4">DUF4595 domain-containing protein</fullName>
    </recommendedName>
</protein>
<comment type="caution">
    <text evidence="2">The sequence shown here is derived from an EMBL/GenBank/DDBJ whole genome shotgun (WGS) entry which is preliminary data.</text>
</comment>
<dbReference type="PROSITE" id="PS51257">
    <property type="entry name" value="PROKAR_LIPOPROTEIN"/>
    <property type="match status" value="1"/>
</dbReference>
<evidence type="ECO:0000256" key="1">
    <source>
        <dbReference type="SAM" id="SignalP"/>
    </source>
</evidence>
<sequence length="402" mass="45102">MNQRNLFKIIALPVCLLAFGLASCEKDEAVTPPDSGGEQVLPGTAGEVTEAVTTEGGYALSYRSCIALPEGGSAEVDLTASLPASGTTTEEIVSNWDYAEEAAINSVYSGEFNREENGFIITDSLLVYTVSYGTFELTFEFPYETAQYDGTDVPEYRFEIKDKGGKFELIDSKERDGKAYALREYTHTVEAVFGGKSYEVSKSILLMRELGPANEPYLLSSIAESCKMEEVVMDGVTYIFTVNQIWSDKQSKSMEYYIVPGVWIDEKTTHLPEISNYADDLYIKNTTLNEGIRTHSNYTYDGLISYFRTTQSYLVEFNYFVLEYEFCHDDVIYDDGVLVYKDFPDIKFTDFENSFTFEKEGEVYDDGNGPCQNYRLIHTLVGRGVDADPGTATTDLIVKVRL</sequence>
<keyword evidence="1" id="KW-0732">Signal</keyword>
<dbReference type="Proteomes" id="UP000823637">
    <property type="component" value="Unassembled WGS sequence"/>
</dbReference>
<name>A0A9D9EF98_9BACT</name>
<dbReference type="AlphaFoldDB" id="A0A9D9EF98"/>
<evidence type="ECO:0000313" key="2">
    <source>
        <dbReference type="EMBL" id="MBO8446443.1"/>
    </source>
</evidence>
<organism evidence="2 3">
    <name type="scientific">Candidatus Enterocola intestinipullorum</name>
    <dbReference type="NCBI Taxonomy" id="2840783"/>
    <lineage>
        <taxon>Bacteria</taxon>
        <taxon>Pseudomonadati</taxon>
        <taxon>Bacteroidota</taxon>
        <taxon>Bacteroidia</taxon>
        <taxon>Bacteroidales</taxon>
        <taxon>Candidatus Enterocola</taxon>
    </lineage>
</organism>
<proteinExistence type="predicted"/>
<reference evidence="2" key="2">
    <citation type="journal article" date="2021" name="PeerJ">
        <title>Extensive microbial diversity within the chicken gut microbiome revealed by metagenomics and culture.</title>
        <authorList>
            <person name="Gilroy R."/>
            <person name="Ravi A."/>
            <person name="Getino M."/>
            <person name="Pursley I."/>
            <person name="Horton D.L."/>
            <person name="Alikhan N.F."/>
            <person name="Baker D."/>
            <person name="Gharbi K."/>
            <person name="Hall N."/>
            <person name="Watson M."/>
            <person name="Adriaenssens E.M."/>
            <person name="Foster-Nyarko E."/>
            <person name="Jarju S."/>
            <person name="Secka A."/>
            <person name="Antonio M."/>
            <person name="Oren A."/>
            <person name="Chaudhuri R.R."/>
            <person name="La Ragione R."/>
            <person name="Hildebrand F."/>
            <person name="Pallen M.J."/>
        </authorList>
    </citation>
    <scope>NUCLEOTIDE SEQUENCE</scope>
    <source>
        <strain evidence="2">D3-1215</strain>
    </source>
</reference>
<dbReference type="EMBL" id="JADIMR010000025">
    <property type="protein sequence ID" value="MBO8446443.1"/>
    <property type="molecule type" value="Genomic_DNA"/>
</dbReference>
<evidence type="ECO:0008006" key="4">
    <source>
        <dbReference type="Google" id="ProtNLM"/>
    </source>
</evidence>
<reference evidence="2" key="1">
    <citation type="submission" date="2020-10" db="EMBL/GenBank/DDBJ databases">
        <authorList>
            <person name="Gilroy R."/>
        </authorList>
    </citation>
    <scope>NUCLEOTIDE SEQUENCE</scope>
    <source>
        <strain evidence="2">D3-1215</strain>
    </source>
</reference>
<gene>
    <name evidence="2" type="ORF">IAC32_01685</name>
</gene>